<evidence type="ECO:0000256" key="3">
    <source>
        <dbReference type="ARBA" id="ARBA00023054"/>
    </source>
</evidence>
<evidence type="ECO:0000313" key="6">
    <source>
        <dbReference type="Ensembl" id="ENSGMOP00000024969.1"/>
    </source>
</evidence>
<dbReference type="InterPro" id="IPR035963">
    <property type="entry name" value="FERM_2"/>
</dbReference>
<comment type="subcellular location">
    <subcellularLocation>
        <location evidence="1">Cytoplasm</location>
    </subcellularLocation>
</comment>
<dbReference type="Ensembl" id="ENSGMOT00000037254.1">
    <property type="protein sequence ID" value="ENSGMOP00000024969.1"/>
    <property type="gene ID" value="ENSGMOG00000010202.2"/>
</dbReference>
<dbReference type="SUPFAM" id="SSF50729">
    <property type="entry name" value="PH domain-like"/>
    <property type="match status" value="1"/>
</dbReference>
<evidence type="ECO:0000313" key="7">
    <source>
        <dbReference type="Proteomes" id="UP000694546"/>
    </source>
</evidence>
<dbReference type="GO" id="GO:0005923">
    <property type="term" value="C:bicellular tight junction"/>
    <property type="evidence" value="ECO:0007669"/>
    <property type="project" value="TreeGrafter"/>
</dbReference>
<dbReference type="InterPro" id="IPR000798">
    <property type="entry name" value="Ez/rad/moesin-like"/>
</dbReference>
<dbReference type="InterPro" id="IPR014352">
    <property type="entry name" value="FERM/acyl-CoA-bd_prot_sf"/>
</dbReference>
<reference evidence="6" key="2">
    <citation type="submission" date="2025-08" db="UniProtKB">
        <authorList>
            <consortium name="Ensembl"/>
        </authorList>
    </citation>
    <scope>IDENTIFICATION</scope>
</reference>
<evidence type="ECO:0000259" key="5">
    <source>
        <dbReference type="PROSITE" id="PS50057"/>
    </source>
</evidence>
<protein>
    <submittedName>
        <fullName evidence="6">FERM domain containing 4B</fullName>
    </submittedName>
</protein>
<feature type="region of interest" description="Disordered" evidence="4">
    <location>
        <begin position="341"/>
        <end position="365"/>
    </location>
</feature>
<accession>A0A8C5A242</accession>
<feature type="region of interest" description="Disordered" evidence="4">
    <location>
        <begin position="763"/>
        <end position="785"/>
    </location>
</feature>
<dbReference type="AlphaFoldDB" id="A0A8C5A242"/>
<dbReference type="CDD" id="cd17200">
    <property type="entry name" value="FERM_F1_FRMD4B"/>
    <property type="match status" value="1"/>
</dbReference>
<dbReference type="Proteomes" id="UP000694546">
    <property type="component" value="Chromosome 1"/>
</dbReference>
<reference evidence="6" key="1">
    <citation type="submission" date="2019-07" db="EMBL/GenBank/DDBJ databases">
        <authorList>
            <consortium name="Wellcome Sanger Institute Data Sharing"/>
        </authorList>
    </citation>
    <scope>NUCLEOTIDE SEQUENCE [LARGE SCALE GENOMIC DNA]</scope>
</reference>
<organism evidence="6 7">
    <name type="scientific">Gadus morhua</name>
    <name type="common">Atlantic cod</name>
    <dbReference type="NCBI Taxonomy" id="8049"/>
    <lineage>
        <taxon>Eukaryota</taxon>
        <taxon>Metazoa</taxon>
        <taxon>Chordata</taxon>
        <taxon>Craniata</taxon>
        <taxon>Vertebrata</taxon>
        <taxon>Euteleostomi</taxon>
        <taxon>Actinopterygii</taxon>
        <taxon>Neopterygii</taxon>
        <taxon>Teleostei</taxon>
        <taxon>Neoteleostei</taxon>
        <taxon>Acanthomorphata</taxon>
        <taxon>Zeiogadaria</taxon>
        <taxon>Gadariae</taxon>
        <taxon>Gadiformes</taxon>
        <taxon>Gadoidei</taxon>
        <taxon>Gadidae</taxon>
        <taxon>Gadus</taxon>
    </lineage>
</organism>
<evidence type="ECO:0000256" key="4">
    <source>
        <dbReference type="SAM" id="MobiDB-lite"/>
    </source>
</evidence>
<dbReference type="Pfam" id="PF09379">
    <property type="entry name" value="FERM_N"/>
    <property type="match status" value="1"/>
</dbReference>
<evidence type="ECO:0000256" key="1">
    <source>
        <dbReference type="ARBA" id="ARBA00004496"/>
    </source>
</evidence>
<feature type="compositionally biased region" description="Basic and acidic residues" evidence="4">
    <location>
        <begin position="606"/>
        <end position="616"/>
    </location>
</feature>
<feature type="domain" description="FERM" evidence="5">
    <location>
        <begin position="5"/>
        <end position="299"/>
    </location>
</feature>
<reference evidence="6" key="3">
    <citation type="submission" date="2025-09" db="UniProtKB">
        <authorList>
            <consortium name="Ensembl"/>
        </authorList>
    </citation>
    <scope>IDENTIFICATION</scope>
</reference>
<dbReference type="CDD" id="cd14473">
    <property type="entry name" value="FERM_B-lobe"/>
    <property type="match status" value="1"/>
</dbReference>
<feature type="region of interest" description="Disordered" evidence="4">
    <location>
        <begin position="590"/>
        <end position="626"/>
    </location>
</feature>
<name>A0A8C5A242_GADMO</name>
<dbReference type="InterPro" id="IPR018980">
    <property type="entry name" value="FERM_PH-like_C"/>
</dbReference>
<dbReference type="InterPro" id="IPR018979">
    <property type="entry name" value="FERM_N"/>
</dbReference>
<dbReference type="Pfam" id="PF00373">
    <property type="entry name" value="FERM_M"/>
    <property type="match status" value="1"/>
</dbReference>
<dbReference type="Gene3D" id="1.20.80.10">
    <property type="match status" value="1"/>
</dbReference>
<dbReference type="GO" id="GO:0090162">
    <property type="term" value="P:establishment of epithelial cell polarity"/>
    <property type="evidence" value="ECO:0007669"/>
    <property type="project" value="InterPro"/>
</dbReference>
<dbReference type="PANTHER" id="PTHR46079">
    <property type="entry name" value="FERM DOMAIN-CONTAINING PROTEIN 4"/>
    <property type="match status" value="1"/>
</dbReference>
<keyword evidence="7" id="KW-1185">Reference proteome</keyword>
<dbReference type="SUPFAM" id="SSF54236">
    <property type="entry name" value="Ubiquitin-like"/>
    <property type="match status" value="1"/>
</dbReference>
<dbReference type="PROSITE" id="PS00661">
    <property type="entry name" value="FERM_2"/>
    <property type="match status" value="1"/>
</dbReference>
<dbReference type="Gene3D" id="2.30.29.30">
    <property type="entry name" value="Pleckstrin-homology domain (PH domain)/Phosphotyrosine-binding domain (PTB)"/>
    <property type="match status" value="1"/>
</dbReference>
<dbReference type="InterPro" id="IPR000299">
    <property type="entry name" value="FERM_domain"/>
</dbReference>
<keyword evidence="2" id="KW-0963">Cytoplasm</keyword>
<dbReference type="InterPro" id="IPR019749">
    <property type="entry name" value="Band_41_domain"/>
</dbReference>
<dbReference type="InterPro" id="IPR029071">
    <property type="entry name" value="Ubiquitin-like_domsf"/>
</dbReference>
<dbReference type="GeneTree" id="ENSGT01020000230354"/>
<dbReference type="PANTHER" id="PTHR46079:SF1">
    <property type="entry name" value="FERM DOMAIN-CONTAINING PROTEIN 4B"/>
    <property type="match status" value="1"/>
</dbReference>
<feature type="compositionally biased region" description="Polar residues" evidence="4">
    <location>
        <begin position="841"/>
        <end position="851"/>
    </location>
</feature>
<keyword evidence="3" id="KW-0175">Coiled coil</keyword>
<dbReference type="GO" id="GO:0005737">
    <property type="term" value="C:cytoplasm"/>
    <property type="evidence" value="ECO:0007669"/>
    <property type="project" value="UniProtKB-SubCell"/>
</dbReference>
<feature type="compositionally biased region" description="Polar residues" evidence="4">
    <location>
        <begin position="341"/>
        <end position="354"/>
    </location>
</feature>
<dbReference type="InterPro" id="IPR011993">
    <property type="entry name" value="PH-like_dom_sf"/>
</dbReference>
<dbReference type="Pfam" id="PF11819">
    <property type="entry name" value="CUPID"/>
    <property type="match status" value="1"/>
</dbReference>
<sequence>MTEGRLCQVHLLDDRKLELLVQPKLLSRELLDLVSSHFNLKEKEYFGLTFVDDNGQCKWLQMDRRVLEHDFSKKSGTISLKFLVRFYVESISQLKDIITVELFYLNAKYAVYQGIIEVESENVFRLAASALQVSNTRADLKKLPVLPTKVLKEHPSLAYCEDGVIEHYKQLKGLSRGQAVVRYLTLVESLPTYGVHYYEVKDKQGMPWWLGISYKGIGQYDLQDKLKPRKLYQWKQLENLYFREKKFAVEVNDPHRRAVTKRTFGQTGLLIHTWYASHSLIKTIWVMAISQHQFYLDRKQSKGKIGSAKSLEEIAMDLTEQGGSKISRLGDTGLKNNHIMASNGSLVSTGSADSEASEEQKREKISELRKKEQEIQEVLAKKTKELRKICLREAELTGKLPKEYPLSAGERPPQIRRRVGTTFKLDDLFPYNEDPYLRNLESRFALQRKIVEAAKKLANEAELCKTVKKKRRRNCLDAMHKLQQVEDEMNQYRIKKGKKPTQRASLIIAGETPSFRSFQHVAVLVLKSALFHSDGGNLLDFLFIGSPQLSPMRSLGAEYEADRQASSNHHQKNLSRHRLTPVCAMCRTGGSTQSFRHRSGSLESQPRPRKDPETEKPVFTLSPAHRSSSTEALEDCSSYASQSSLDYCATTAAPHYCTLDSRRTPQLHRLHRRVEVYGNSGSMPNLVPLHSGGGGGGGGYGYESPAHYAPDAFYGAGYPGADAEPYSNGAYVYESDVEGHYNVNPSYQVNGYHGHERYRHYSDRSDNLSQNPYATMRPPRSRTGPRNELLAKSMQKALVAEHLRGWFHRSGAQKEPGRGPFDYDTGSQLSLGYQTLPAPFSHSSRTNSYSSGEDCAGPGEWSKRAMA</sequence>
<dbReference type="GO" id="GO:0005912">
    <property type="term" value="C:adherens junction"/>
    <property type="evidence" value="ECO:0007669"/>
    <property type="project" value="TreeGrafter"/>
</dbReference>
<gene>
    <name evidence="6" type="primary">FRMD4B</name>
</gene>
<dbReference type="Gene3D" id="3.10.20.90">
    <property type="entry name" value="Phosphatidylinositol 3-kinase Catalytic Subunit, Chain A, domain 1"/>
    <property type="match status" value="1"/>
</dbReference>
<proteinExistence type="predicted"/>
<dbReference type="CDD" id="cd13191">
    <property type="entry name" value="FERM_C_FRMD4A_FRMD4B"/>
    <property type="match status" value="1"/>
</dbReference>
<dbReference type="InterPro" id="IPR021774">
    <property type="entry name" value="CUPID"/>
</dbReference>
<dbReference type="Pfam" id="PF09380">
    <property type="entry name" value="FERM_C"/>
    <property type="match status" value="1"/>
</dbReference>
<dbReference type="PROSITE" id="PS00660">
    <property type="entry name" value="FERM_1"/>
    <property type="match status" value="1"/>
</dbReference>
<evidence type="ECO:0000256" key="2">
    <source>
        <dbReference type="ARBA" id="ARBA00022490"/>
    </source>
</evidence>
<dbReference type="InterPro" id="IPR019747">
    <property type="entry name" value="FERM_CS"/>
</dbReference>
<dbReference type="SMART" id="SM01196">
    <property type="entry name" value="FERM_C"/>
    <property type="match status" value="1"/>
</dbReference>
<dbReference type="PROSITE" id="PS50057">
    <property type="entry name" value="FERM_3"/>
    <property type="match status" value="1"/>
</dbReference>
<feature type="region of interest" description="Disordered" evidence="4">
    <location>
        <begin position="834"/>
        <end position="867"/>
    </location>
</feature>
<dbReference type="InterPro" id="IPR047176">
    <property type="entry name" value="FRMD4A/B"/>
</dbReference>
<dbReference type="InterPro" id="IPR041785">
    <property type="entry name" value="FRMD4A/B_FERM_C"/>
</dbReference>
<dbReference type="SUPFAM" id="SSF47031">
    <property type="entry name" value="Second domain of FERM"/>
    <property type="match status" value="1"/>
</dbReference>
<dbReference type="SMART" id="SM00295">
    <property type="entry name" value="B41"/>
    <property type="match status" value="1"/>
</dbReference>
<dbReference type="PRINTS" id="PR00661">
    <property type="entry name" value="ERMFAMILY"/>
</dbReference>
<dbReference type="InterPro" id="IPR019748">
    <property type="entry name" value="FERM_central"/>
</dbReference>